<name>A0AAN6U3Y4_9PEZI</name>
<proteinExistence type="predicted"/>
<gene>
    <name evidence="2" type="ORF">N657DRAFT_264705</name>
</gene>
<reference evidence="2" key="1">
    <citation type="journal article" date="2023" name="Mol. Phylogenet. Evol.">
        <title>Genome-scale phylogeny and comparative genomics of the fungal order Sordariales.</title>
        <authorList>
            <person name="Hensen N."/>
            <person name="Bonometti L."/>
            <person name="Westerberg I."/>
            <person name="Brannstrom I.O."/>
            <person name="Guillou S."/>
            <person name="Cros-Aarteil S."/>
            <person name="Calhoun S."/>
            <person name="Haridas S."/>
            <person name="Kuo A."/>
            <person name="Mondo S."/>
            <person name="Pangilinan J."/>
            <person name="Riley R."/>
            <person name="LaButti K."/>
            <person name="Andreopoulos B."/>
            <person name="Lipzen A."/>
            <person name="Chen C."/>
            <person name="Yan M."/>
            <person name="Daum C."/>
            <person name="Ng V."/>
            <person name="Clum A."/>
            <person name="Steindorff A."/>
            <person name="Ohm R.A."/>
            <person name="Martin F."/>
            <person name="Silar P."/>
            <person name="Natvig D.O."/>
            <person name="Lalanne C."/>
            <person name="Gautier V."/>
            <person name="Ament-Velasquez S.L."/>
            <person name="Kruys A."/>
            <person name="Hutchinson M.I."/>
            <person name="Powell A.J."/>
            <person name="Barry K."/>
            <person name="Miller A.N."/>
            <person name="Grigoriev I.V."/>
            <person name="Debuchy R."/>
            <person name="Gladieux P."/>
            <person name="Hiltunen Thoren M."/>
            <person name="Johannesson H."/>
        </authorList>
    </citation>
    <scope>NUCLEOTIDE SEQUENCE</scope>
    <source>
        <strain evidence="2">CBS 731.68</strain>
    </source>
</reference>
<feature type="region of interest" description="Disordered" evidence="1">
    <location>
        <begin position="59"/>
        <end position="99"/>
    </location>
</feature>
<dbReference type="GeneID" id="87823278"/>
<dbReference type="Proteomes" id="UP001302602">
    <property type="component" value="Unassembled WGS sequence"/>
</dbReference>
<evidence type="ECO:0000313" key="3">
    <source>
        <dbReference type="Proteomes" id="UP001302602"/>
    </source>
</evidence>
<dbReference type="RefSeq" id="XP_062649167.1">
    <property type="nucleotide sequence ID" value="XM_062786510.1"/>
</dbReference>
<keyword evidence="3" id="KW-1185">Reference proteome</keyword>
<organism evidence="2 3">
    <name type="scientific">Parathielavia appendiculata</name>
    <dbReference type="NCBI Taxonomy" id="2587402"/>
    <lineage>
        <taxon>Eukaryota</taxon>
        <taxon>Fungi</taxon>
        <taxon>Dikarya</taxon>
        <taxon>Ascomycota</taxon>
        <taxon>Pezizomycotina</taxon>
        <taxon>Sordariomycetes</taxon>
        <taxon>Sordariomycetidae</taxon>
        <taxon>Sordariales</taxon>
        <taxon>Chaetomiaceae</taxon>
        <taxon>Parathielavia</taxon>
    </lineage>
</organism>
<reference evidence="2" key="2">
    <citation type="submission" date="2023-05" db="EMBL/GenBank/DDBJ databases">
        <authorList>
            <consortium name="Lawrence Berkeley National Laboratory"/>
            <person name="Steindorff A."/>
            <person name="Hensen N."/>
            <person name="Bonometti L."/>
            <person name="Westerberg I."/>
            <person name="Brannstrom I.O."/>
            <person name="Guillou S."/>
            <person name="Cros-Aarteil S."/>
            <person name="Calhoun S."/>
            <person name="Haridas S."/>
            <person name="Kuo A."/>
            <person name="Mondo S."/>
            <person name="Pangilinan J."/>
            <person name="Riley R."/>
            <person name="Labutti K."/>
            <person name="Andreopoulos B."/>
            <person name="Lipzen A."/>
            <person name="Chen C."/>
            <person name="Yanf M."/>
            <person name="Daum C."/>
            <person name="Ng V."/>
            <person name="Clum A."/>
            <person name="Ohm R."/>
            <person name="Martin F."/>
            <person name="Silar P."/>
            <person name="Natvig D."/>
            <person name="Lalanne C."/>
            <person name="Gautier V."/>
            <person name="Ament-Velasquez S.L."/>
            <person name="Kruys A."/>
            <person name="Hutchinson M.I."/>
            <person name="Powell A.J."/>
            <person name="Barry K."/>
            <person name="Miller A.N."/>
            <person name="Grigoriev I.V."/>
            <person name="Debuchy R."/>
            <person name="Gladieux P."/>
            <person name="Thoren M.H."/>
            <person name="Johannesson H."/>
        </authorList>
    </citation>
    <scope>NUCLEOTIDE SEQUENCE</scope>
    <source>
        <strain evidence="2">CBS 731.68</strain>
    </source>
</reference>
<accession>A0AAN6U3Y4</accession>
<dbReference type="AlphaFoldDB" id="A0AAN6U3Y4"/>
<evidence type="ECO:0000256" key="1">
    <source>
        <dbReference type="SAM" id="MobiDB-lite"/>
    </source>
</evidence>
<dbReference type="EMBL" id="MU853225">
    <property type="protein sequence ID" value="KAK4125396.1"/>
    <property type="molecule type" value="Genomic_DNA"/>
</dbReference>
<comment type="caution">
    <text evidence="2">The sequence shown here is derived from an EMBL/GenBank/DDBJ whole genome shotgun (WGS) entry which is preliminary data.</text>
</comment>
<sequence>MDAMIGDGRMLEGSCCSLEWDVYSSLLKHVVRTTVHAPCCETHSTCRAHTHAKAESLNATAFQPANHPRQAQPRGSHQPHRGSHGSWHDRPYGRSRVSF</sequence>
<evidence type="ECO:0000313" key="2">
    <source>
        <dbReference type="EMBL" id="KAK4125396.1"/>
    </source>
</evidence>
<protein>
    <submittedName>
        <fullName evidence="2">Uncharacterized protein</fullName>
    </submittedName>
</protein>